<feature type="chain" id="PRO_5046138114" evidence="8">
    <location>
        <begin position="24"/>
        <end position="445"/>
    </location>
</feature>
<feature type="signal peptide" evidence="8">
    <location>
        <begin position="1"/>
        <end position="23"/>
    </location>
</feature>
<evidence type="ECO:0000256" key="8">
    <source>
        <dbReference type="SAM" id="SignalP"/>
    </source>
</evidence>
<keyword evidence="6" id="KW-0472">Membrane</keyword>
<evidence type="ECO:0000256" key="3">
    <source>
        <dbReference type="ARBA" id="ARBA00022452"/>
    </source>
</evidence>
<dbReference type="Proteomes" id="UP001501588">
    <property type="component" value="Unassembled WGS sequence"/>
</dbReference>
<dbReference type="InterPro" id="IPR005017">
    <property type="entry name" value="OMPP1/FadL/TodX"/>
</dbReference>
<keyword evidence="10" id="KW-1185">Reference proteome</keyword>
<evidence type="ECO:0000256" key="5">
    <source>
        <dbReference type="ARBA" id="ARBA00022729"/>
    </source>
</evidence>
<evidence type="ECO:0000256" key="4">
    <source>
        <dbReference type="ARBA" id="ARBA00022692"/>
    </source>
</evidence>
<evidence type="ECO:0000256" key="1">
    <source>
        <dbReference type="ARBA" id="ARBA00004571"/>
    </source>
</evidence>
<evidence type="ECO:0000256" key="6">
    <source>
        <dbReference type="ARBA" id="ARBA00023136"/>
    </source>
</evidence>
<sequence>MFDRRLGAALVAAALAAGGEAGASGYALREQSAVGQGTSFAGATARADDPSFMFFNPAAVGWLQGYQAAVVGSYIRPESTVDSGFANRTAILGGSPITGQLGGDAGLNAFVPAVYTSAQLSPEWAVGLSVTSPFGLVTKYDNDFIGRYHALTSTLRTINVAPTISYRPVPWLSFGASLQVQHAYARISQAVDFGAAGALAGLGPFGFAPGRFDGRGTVRGDDIAVGWTVGAVWEPADGTRVGLSFRSALFHKLEGDASFQGAPGPLAASPNFRNTDAKAKLTTPEMLSLGFAQRVGERWTLLGDLSWTNWSRFRELRVDFESGRAPSVSEQNWRDTWSLALGVEYLVADGLRVRTGVAYDQSPARDAYRTPRIPDSDRYWLSAGASYQVLRNVELTAAYTHIFADDAKVRLRDRGPGTTEFLRGNLDLNYSASVDIFAVQARLMF</sequence>
<dbReference type="Pfam" id="PF03349">
    <property type="entry name" value="Toluene_X"/>
    <property type="match status" value="1"/>
</dbReference>
<dbReference type="SUPFAM" id="SSF56935">
    <property type="entry name" value="Porins"/>
    <property type="match status" value="1"/>
</dbReference>
<comment type="similarity">
    <text evidence="2">Belongs to the OmpP1/FadL family.</text>
</comment>
<reference evidence="9 10" key="1">
    <citation type="journal article" date="2019" name="Int. J. Syst. Evol. Microbiol.">
        <title>The Global Catalogue of Microorganisms (GCM) 10K type strain sequencing project: providing services to taxonomists for standard genome sequencing and annotation.</title>
        <authorList>
            <consortium name="The Broad Institute Genomics Platform"/>
            <consortium name="The Broad Institute Genome Sequencing Center for Infectious Disease"/>
            <person name="Wu L."/>
            <person name="Ma J."/>
        </authorList>
    </citation>
    <scope>NUCLEOTIDE SEQUENCE [LARGE SCALE GENOMIC DNA]</scope>
    <source>
        <strain evidence="9 10">JCM 9933</strain>
    </source>
</reference>
<evidence type="ECO:0000313" key="9">
    <source>
        <dbReference type="EMBL" id="GAA0575562.1"/>
    </source>
</evidence>
<protein>
    <submittedName>
        <fullName evidence="9">Outer membrane protein transport protein</fullName>
    </submittedName>
</protein>
<keyword evidence="7" id="KW-0998">Cell outer membrane</keyword>
<comment type="caution">
    <text evidence="9">The sequence shown here is derived from an EMBL/GenBank/DDBJ whole genome shotgun (WGS) entry which is preliminary data.</text>
</comment>
<evidence type="ECO:0000256" key="2">
    <source>
        <dbReference type="ARBA" id="ARBA00008163"/>
    </source>
</evidence>
<evidence type="ECO:0000313" key="10">
    <source>
        <dbReference type="Proteomes" id="UP001501588"/>
    </source>
</evidence>
<evidence type="ECO:0000256" key="7">
    <source>
        <dbReference type="ARBA" id="ARBA00023237"/>
    </source>
</evidence>
<gene>
    <name evidence="9" type="ORF">GCM10009416_12810</name>
</gene>
<dbReference type="PANTHER" id="PTHR35093">
    <property type="entry name" value="OUTER MEMBRANE PROTEIN NMB0088-RELATED"/>
    <property type="match status" value="1"/>
</dbReference>
<accession>A0ABN1EVK6</accession>
<dbReference type="EMBL" id="BAAAFZ010000011">
    <property type="protein sequence ID" value="GAA0575562.1"/>
    <property type="molecule type" value="Genomic_DNA"/>
</dbReference>
<keyword evidence="4" id="KW-0812">Transmembrane</keyword>
<comment type="subcellular location">
    <subcellularLocation>
        <location evidence="1">Cell outer membrane</location>
        <topology evidence="1">Multi-pass membrane protein</topology>
    </subcellularLocation>
</comment>
<keyword evidence="5 8" id="KW-0732">Signal</keyword>
<proteinExistence type="inferred from homology"/>
<dbReference type="PANTHER" id="PTHR35093:SF3">
    <property type="entry name" value="LONG-CHAIN FATTY ACID TRANSPORT PROTEIN"/>
    <property type="match status" value="1"/>
</dbReference>
<name>A0ABN1EVK6_9PROT</name>
<keyword evidence="3" id="KW-1134">Transmembrane beta strand</keyword>
<dbReference type="RefSeq" id="WP_343894356.1">
    <property type="nucleotide sequence ID" value="NZ_BAAAFZ010000011.1"/>
</dbReference>
<organism evidence="9 10">
    <name type="scientific">Craurococcus roseus</name>
    <dbReference type="NCBI Taxonomy" id="77585"/>
    <lineage>
        <taxon>Bacteria</taxon>
        <taxon>Pseudomonadati</taxon>
        <taxon>Pseudomonadota</taxon>
        <taxon>Alphaproteobacteria</taxon>
        <taxon>Acetobacterales</taxon>
        <taxon>Acetobacteraceae</taxon>
        <taxon>Craurococcus</taxon>
    </lineage>
</organism>
<dbReference type="Gene3D" id="2.40.160.60">
    <property type="entry name" value="Outer membrane protein transport protein (OMPP1/FadL/TodX)"/>
    <property type="match status" value="1"/>
</dbReference>